<feature type="domain" description="HTH cro/C1-type" evidence="1">
    <location>
        <begin position="35"/>
        <end position="79"/>
    </location>
</feature>
<name>A0ABT8VI74_9BACL</name>
<dbReference type="Pfam" id="PF01381">
    <property type="entry name" value="HTH_3"/>
    <property type="match status" value="1"/>
</dbReference>
<reference evidence="2" key="1">
    <citation type="submission" date="2023-07" db="EMBL/GenBank/DDBJ databases">
        <authorList>
            <person name="Aktuganov G."/>
            <person name="Boyko T."/>
            <person name="Delegan Y."/>
            <person name="Galimzianova N."/>
            <person name="Gilvanova E."/>
            <person name="Korobov V."/>
            <person name="Kuzmina L."/>
            <person name="Melentiev A."/>
            <person name="Milman P."/>
            <person name="Ryabova A."/>
            <person name="Stupak E."/>
            <person name="Yasakov T."/>
            <person name="Zharikova N."/>
            <person name="Zhurenko E."/>
        </authorList>
    </citation>
    <scope>NUCLEOTIDE SEQUENCE</scope>
    <source>
        <strain evidence="2">IB-739</strain>
    </source>
</reference>
<dbReference type="Proteomes" id="UP001168883">
    <property type="component" value="Unassembled WGS sequence"/>
</dbReference>
<evidence type="ECO:0000259" key="1">
    <source>
        <dbReference type="PROSITE" id="PS50943"/>
    </source>
</evidence>
<keyword evidence="3" id="KW-1185">Reference proteome</keyword>
<dbReference type="PROSITE" id="PS50943">
    <property type="entry name" value="HTH_CROC1"/>
    <property type="match status" value="1"/>
</dbReference>
<comment type="caution">
    <text evidence="2">The sequence shown here is derived from an EMBL/GenBank/DDBJ whole genome shotgun (WGS) entry which is preliminary data.</text>
</comment>
<protein>
    <recommendedName>
        <fullName evidence="1">HTH cro/C1-type domain-containing protein</fullName>
    </recommendedName>
</protein>
<sequence length="99" mass="11634">MEERAKRRPKAIPLKKDRPLVPRLRFRELRIAKCSQNKMASDLNVTEITIRKIEYGQLDPSFMMSFVYAAYLGSTVEELFPDIVDGALEYYETLKEKFQ</sequence>
<accession>A0ABT8VI74</accession>
<proteinExistence type="predicted"/>
<dbReference type="CDD" id="cd00093">
    <property type="entry name" value="HTH_XRE"/>
    <property type="match status" value="1"/>
</dbReference>
<organism evidence="2 3">
    <name type="scientific">Paenibacillus ehimensis</name>
    <dbReference type="NCBI Taxonomy" id="79264"/>
    <lineage>
        <taxon>Bacteria</taxon>
        <taxon>Bacillati</taxon>
        <taxon>Bacillota</taxon>
        <taxon>Bacilli</taxon>
        <taxon>Bacillales</taxon>
        <taxon>Paenibacillaceae</taxon>
        <taxon>Paenibacillus</taxon>
    </lineage>
</organism>
<evidence type="ECO:0000313" key="2">
    <source>
        <dbReference type="EMBL" id="MDO3680668.1"/>
    </source>
</evidence>
<dbReference type="InterPro" id="IPR001387">
    <property type="entry name" value="Cro/C1-type_HTH"/>
</dbReference>
<dbReference type="RefSeq" id="WP_216795621.1">
    <property type="nucleotide sequence ID" value="NZ_JAUMKJ010000044.1"/>
</dbReference>
<gene>
    <name evidence="2" type="ORF">Q3C12_27015</name>
</gene>
<dbReference type="SMART" id="SM00530">
    <property type="entry name" value="HTH_XRE"/>
    <property type="match status" value="1"/>
</dbReference>
<dbReference type="EMBL" id="JAUMKJ010000044">
    <property type="protein sequence ID" value="MDO3680668.1"/>
    <property type="molecule type" value="Genomic_DNA"/>
</dbReference>
<evidence type="ECO:0000313" key="3">
    <source>
        <dbReference type="Proteomes" id="UP001168883"/>
    </source>
</evidence>